<geneLocation type="plasmid" evidence="1 2">
    <name>pQD2021</name>
</geneLocation>
<keyword evidence="1" id="KW-0614">Plasmid</keyword>
<gene>
    <name evidence="1" type="ORF">BPO_p0067</name>
</gene>
<proteinExistence type="predicted"/>
<evidence type="ECO:0000313" key="1">
    <source>
        <dbReference type="EMBL" id="WOC53150.1"/>
    </source>
</evidence>
<dbReference type="RefSeq" id="WP_327985365.1">
    <property type="nucleotide sequence ID" value="NZ_CP136427.1"/>
</dbReference>
<dbReference type="Proteomes" id="UP001432059">
    <property type="component" value="Plasmid pQD2021"/>
</dbReference>
<accession>A0AAU0F8K9</accession>
<reference evidence="1" key="1">
    <citation type="submission" date="2023-10" db="EMBL/GenBank/DDBJ databases">
        <title>Characterization and whole genome sequencing of a novel strain of Bergeyella porcorum QD2021 isolated from pig.</title>
        <authorList>
            <person name="Liu G."/>
            <person name="Chen C."/>
            <person name="Han X."/>
        </authorList>
    </citation>
    <scope>NUCLEOTIDE SEQUENCE</scope>
    <source>
        <strain evidence="1">QD2021</strain>
        <plasmid evidence="1">pQD2021</plasmid>
    </source>
</reference>
<keyword evidence="2" id="KW-1185">Reference proteome</keyword>
<evidence type="ECO:0000313" key="2">
    <source>
        <dbReference type="Proteomes" id="UP001432059"/>
    </source>
</evidence>
<sequence length="93" mass="10896">MFSPEMKQVVDTYNLAMGVIGLKNIGQGSYEFARKLPEQTKKLLQENKSLRSELVARYLDYRTAITKLKNSDEWGKLSPQTRQEVYNTRKNFY</sequence>
<dbReference type="EMBL" id="CP136427">
    <property type="protein sequence ID" value="WOC53150.1"/>
    <property type="molecule type" value="Genomic_DNA"/>
</dbReference>
<protein>
    <submittedName>
        <fullName evidence="1">Uncharacterized protein</fullName>
    </submittedName>
</protein>
<name>A0AAU0F8K9_9FLAO</name>
<dbReference type="AlphaFoldDB" id="A0AAU0F8K9"/>
<organism evidence="1 2">
    <name type="scientific">Bergeyella porcorum</name>
    <dbReference type="NCBI Taxonomy" id="1735111"/>
    <lineage>
        <taxon>Bacteria</taxon>
        <taxon>Pseudomonadati</taxon>
        <taxon>Bacteroidota</taxon>
        <taxon>Flavobacteriia</taxon>
        <taxon>Flavobacteriales</taxon>
        <taxon>Weeksellaceae</taxon>
        <taxon>Bergeyella</taxon>
    </lineage>
</organism>
<dbReference type="KEGG" id="bpor:BPO_p0067"/>